<keyword evidence="1" id="KW-0472">Membrane</keyword>
<dbReference type="RefSeq" id="WP_072912326.1">
    <property type="nucleotide sequence ID" value="NZ_FQYQ01000002.1"/>
</dbReference>
<keyword evidence="1" id="KW-1133">Transmembrane helix</keyword>
<organism evidence="2 3">
    <name type="scientific">Pseudobutyrivibrio xylanivorans DSM 14809</name>
    <dbReference type="NCBI Taxonomy" id="1123012"/>
    <lineage>
        <taxon>Bacteria</taxon>
        <taxon>Bacillati</taxon>
        <taxon>Bacillota</taxon>
        <taxon>Clostridia</taxon>
        <taxon>Lachnospirales</taxon>
        <taxon>Lachnospiraceae</taxon>
        <taxon>Pseudobutyrivibrio</taxon>
    </lineage>
</organism>
<reference evidence="2 3" key="1">
    <citation type="submission" date="2016-11" db="EMBL/GenBank/DDBJ databases">
        <authorList>
            <person name="Jaros S."/>
            <person name="Januszkiewicz K."/>
            <person name="Wedrychowicz H."/>
        </authorList>
    </citation>
    <scope>NUCLEOTIDE SEQUENCE [LARGE SCALE GENOMIC DNA]</scope>
    <source>
        <strain evidence="2 3">DSM 14809</strain>
    </source>
</reference>
<keyword evidence="3" id="KW-1185">Reference proteome</keyword>
<dbReference type="AlphaFoldDB" id="A0A1M6BM37"/>
<name>A0A1M6BM37_PSEXY</name>
<dbReference type="Proteomes" id="UP000184185">
    <property type="component" value="Unassembled WGS sequence"/>
</dbReference>
<gene>
    <name evidence="2" type="ORF">SAMN02745725_00523</name>
</gene>
<dbReference type="EMBL" id="FQYQ01000002">
    <property type="protein sequence ID" value="SHI49785.1"/>
    <property type="molecule type" value="Genomic_DNA"/>
</dbReference>
<protein>
    <submittedName>
        <fullName evidence="2">Uncharacterized protein</fullName>
    </submittedName>
</protein>
<evidence type="ECO:0000313" key="2">
    <source>
        <dbReference type="EMBL" id="SHI49785.1"/>
    </source>
</evidence>
<feature type="transmembrane region" description="Helical" evidence="1">
    <location>
        <begin position="6"/>
        <end position="26"/>
    </location>
</feature>
<evidence type="ECO:0000256" key="1">
    <source>
        <dbReference type="SAM" id="Phobius"/>
    </source>
</evidence>
<accession>A0A1M6BM37</accession>
<keyword evidence="1" id="KW-0812">Transmembrane</keyword>
<sequence>MNSSAIALFIVLGAIVLVPIIFKSVLKIIQDIDYKRQVEGKIPERTFHGKIPPADSASDNSFDVNVQTGYKESCDAELRMRGAQNFFGPK</sequence>
<dbReference type="OrthoDB" id="9991217at2"/>
<evidence type="ECO:0000313" key="3">
    <source>
        <dbReference type="Proteomes" id="UP000184185"/>
    </source>
</evidence>
<proteinExistence type="predicted"/>